<organism evidence="2 3">
    <name type="scientific">Vallitalea pronyensis</name>
    <dbReference type="NCBI Taxonomy" id="1348613"/>
    <lineage>
        <taxon>Bacteria</taxon>
        <taxon>Bacillati</taxon>
        <taxon>Bacillota</taxon>
        <taxon>Clostridia</taxon>
        <taxon>Lachnospirales</taxon>
        <taxon>Vallitaleaceae</taxon>
        <taxon>Vallitalea</taxon>
    </lineage>
</organism>
<accession>A0A8J8MH41</accession>
<dbReference type="Pfam" id="PF24686">
    <property type="entry name" value="FLQE3_permease"/>
    <property type="match status" value="1"/>
</dbReference>
<name>A0A8J8MH41_9FIRM</name>
<feature type="transmembrane region" description="Helical" evidence="1">
    <location>
        <begin position="44"/>
        <end position="69"/>
    </location>
</feature>
<dbReference type="InterPro" id="IPR056926">
    <property type="entry name" value="FLQE3_permease"/>
</dbReference>
<gene>
    <name evidence="2" type="ORF">HZI73_03370</name>
</gene>
<dbReference type="RefSeq" id="WP_212696852.1">
    <property type="nucleotide sequence ID" value="NZ_CP058649.1"/>
</dbReference>
<feature type="transmembrane region" description="Helical" evidence="1">
    <location>
        <begin position="210"/>
        <end position="229"/>
    </location>
</feature>
<dbReference type="EMBL" id="CP058649">
    <property type="protein sequence ID" value="QUI21382.1"/>
    <property type="molecule type" value="Genomic_DNA"/>
</dbReference>
<proteinExistence type="predicted"/>
<evidence type="ECO:0000313" key="3">
    <source>
        <dbReference type="Proteomes" id="UP000683246"/>
    </source>
</evidence>
<reference evidence="2" key="1">
    <citation type="submission" date="2020-07" db="EMBL/GenBank/DDBJ databases">
        <title>Vallitalea pronyensis genome.</title>
        <authorList>
            <person name="Postec A."/>
        </authorList>
    </citation>
    <scope>NUCLEOTIDE SEQUENCE</scope>
    <source>
        <strain evidence="2">FatNI3</strain>
    </source>
</reference>
<dbReference type="KEGG" id="vpy:HZI73_03370"/>
<evidence type="ECO:0000256" key="1">
    <source>
        <dbReference type="SAM" id="Phobius"/>
    </source>
</evidence>
<evidence type="ECO:0008006" key="4">
    <source>
        <dbReference type="Google" id="ProtNLM"/>
    </source>
</evidence>
<feature type="transmembrane region" description="Helical" evidence="1">
    <location>
        <begin position="159"/>
        <end position="181"/>
    </location>
</feature>
<evidence type="ECO:0000313" key="2">
    <source>
        <dbReference type="EMBL" id="QUI21382.1"/>
    </source>
</evidence>
<feature type="transmembrane region" description="Helical" evidence="1">
    <location>
        <begin position="95"/>
        <end position="116"/>
    </location>
</feature>
<keyword evidence="1" id="KW-0472">Membrane</keyword>
<keyword evidence="1" id="KW-1133">Transmembrane helix</keyword>
<feature type="transmembrane region" description="Helical" evidence="1">
    <location>
        <begin position="128"/>
        <end position="147"/>
    </location>
</feature>
<keyword evidence="1" id="KW-0812">Transmembrane</keyword>
<dbReference type="Proteomes" id="UP000683246">
    <property type="component" value="Chromosome"/>
</dbReference>
<keyword evidence="3" id="KW-1185">Reference proteome</keyword>
<protein>
    <recommendedName>
        <fullName evidence="4">ABC transporter permease</fullName>
    </recommendedName>
</protein>
<dbReference type="AlphaFoldDB" id="A0A8J8MH41"/>
<feature type="transmembrane region" description="Helical" evidence="1">
    <location>
        <begin position="20"/>
        <end position="38"/>
    </location>
</feature>
<sequence>MKPMTSTIKKDVIIQARNKLYAISIGLAVIFAIIFSILLKPDQIVTVIPAAMLLLVGGTTLVFVGGLILSEKDEGILNAIIVSPLSTRAYLTSKMITLTFLATIEIIIMVGVPIVYLSIVKGTPLPNFLILIIGIIIINLLYTIVGIGMTVRFKKITDYMIPVVMLMILLQVPIIHFWHIFEHPIFLVIPTSAPIMFIQGAFTPLASWEWIYATVYMGCLLIVLTKWAFKSYNKHIIMKMG</sequence>